<dbReference type="InterPro" id="IPR014718">
    <property type="entry name" value="GH-type_carb-bd"/>
</dbReference>
<dbReference type="CDD" id="cd09019">
    <property type="entry name" value="galactose_mutarotase_like"/>
    <property type="match status" value="1"/>
</dbReference>
<comment type="catalytic activity">
    <reaction evidence="5">
        <text>alpha-D-glucose = beta-D-glucose</text>
        <dbReference type="Rhea" id="RHEA:10264"/>
        <dbReference type="ChEBI" id="CHEBI:15903"/>
        <dbReference type="ChEBI" id="CHEBI:17925"/>
        <dbReference type="EC" id="5.1.3.3"/>
    </reaction>
</comment>
<dbReference type="EMBL" id="JAKZEU010000009">
    <property type="protein sequence ID" value="MCQ0972169.1"/>
    <property type="molecule type" value="Genomic_DNA"/>
</dbReference>
<evidence type="ECO:0000256" key="2">
    <source>
        <dbReference type="ARBA" id="ARBA00006206"/>
    </source>
</evidence>
<sequence length="329" mass="35984">MSLEHFGKLPDGREIHRVTLSDGDLKAQVLTLGATVQSLYLNGVDHSLMVGLPNLTSYVQATLPYCGAIVGRFANRIGRARFRLDGMDFETDPNFRDRHTLHGGRDGTDRQVWAIQDLEPDRVTLALTLPDGHMGFPGELAISVTIGLSDGALSFDQRATTTAPTPCSLAHHGYFDLDGTGDICRHRLQIEADHYLPVDDDLIPTGHVELVAGTSFDFRAERPIGDHPYDHNFCLSDGPRPSRAVAQLTGASGVSMQIETTACGLQFYAGAGIPRVTAQGGRQLGAFAALALETQHWPDAMNHAHFPDPILRPGDTYRESTVYRFRTRI</sequence>
<keyword evidence="3 5" id="KW-0413">Isomerase</keyword>
<protein>
    <recommendedName>
        <fullName evidence="5">Aldose 1-epimerase</fullName>
        <ecNumber evidence="5">5.1.3.3</ecNumber>
    </recommendedName>
</protein>
<dbReference type="PANTHER" id="PTHR10091">
    <property type="entry name" value="ALDOSE-1-EPIMERASE"/>
    <property type="match status" value="1"/>
</dbReference>
<name>A0ABT1MWW6_9RHOB</name>
<evidence type="ECO:0000313" key="6">
    <source>
        <dbReference type="EMBL" id="MCQ0972169.1"/>
    </source>
</evidence>
<organism evidence="6 7">
    <name type="scientific">Paracoccus albicereus</name>
    <dbReference type="NCBI Taxonomy" id="2922394"/>
    <lineage>
        <taxon>Bacteria</taxon>
        <taxon>Pseudomonadati</taxon>
        <taxon>Pseudomonadota</taxon>
        <taxon>Alphaproteobacteria</taxon>
        <taxon>Rhodobacterales</taxon>
        <taxon>Paracoccaceae</taxon>
        <taxon>Paracoccus</taxon>
    </lineage>
</organism>
<comment type="pathway">
    <text evidence="1 5">Carbohydrate metabolism; hexose metabolism.</text>
</comment>
<comment type="similarity">
    <text evidence="2 5">Belongs to the aldose epimerase family.</text>
</comment>
<dbReference type="RefSeq" id="WP_255331165.1">
    <property type="nucleotide sequence ID" value="NZ_JAKZEU010000009.1"/>
</dbReference>
<dbReference type="Pfam" id="PF01263">
    <property type="entry name" value="Aldose_epim"/>
    <property type="match status" value="1"/>
</dbReference>
<keyword evidence="7" id="KW-1185">Reference proteome</keyword>
<dbReference type="InterPro" id="IPR015443">
    <property type="entry name" value="Aldose_1-epimerase"/>
</dbReference>
<dbReference type="InterPro" id="IPR008183">
    <property type="entry name" value="Aldose_1/G6P_1-epimerase"/>
</dbReference>
<dbReference type="Gene3D" id="2.70.98.10">
    <property type="match status" value="1"/>
</dbReference>
<dbReference type="SUPFAM" id="SSF74650">
    <property type="entry name" value="Galactose mutarotase-like"/>
    <property type="match status" value="1"/>
</dbReference>
<evidence type="ECO:0000256" key="5">
    <source>
        <dbReference type="PIRNR" id="PIRNR005096"/>
    </source>
</evidence>
<dbReference type="PANTHER" id="PTHR10091:SF49">
    <property type="entry name" value="ALDOSE 1-EPIMERASE"/>
    <property type="match status" value="1"/>
</dbReference>
<evidence type="ECO:0000256" key="4">
    <source>
        <dbReference type="ARBA" id="ARBA00023277"/>
    </source>
</evidence>
<gene>
    <name evidence="6" type="ORF">MLD63_17255</name>
</gene>
<dbReference type="Proteomes" id="UP001203945">
    <property type="component" value="Unassembled WGS sequence"/>
</dbReference>
<dbReference type="PIRSF" id="PIRSF005096">
    <property type="entry name" value="GALM"/>
    <property type="match status" value="1"/>
</dbReference>
<evidence type="ECO:0000313" key="7">
    <source>
        <dbReference type="Proteomes" id="UP001203945"/>
    </source>
</evidence>
<proteinExistence type="inferred from homology"/>
<dbReference type="InterPro" id="IPR047215">
    <property type="entry name" value="Galactose_mutarotase-like"/>
</dbReference>
<keyword evidence="4 5" id="KW-0119">Carbohydrate metabolism</keyword>
<dbReference type="EC" id="5.1.3.3" evidence="5"/>
<dbReference type="InterPro" id="IPR011013">
    <property type="entry name" value="Gal_mutarotase_sf_dom"/>
</dbReference>
<comment type="caution">
    <text evidence="6">The sequence shown here is derived from an EMBL/GenBank/DDBJ whole genome shotgun (WGS) entry which is preliminary data.</text>
</comment>
<evidence type="ECO:0000256" key="3">
    <source>
        <dbReference type="ARBA" id="ARBA00023235"/>
    </source>
</evidence>
<reference evidence="6 7" key="1">
    <citation type="submission" date="2022-03" db="EMBL/GenBank/DDBJ databases">
        <authorList>
            <person name="He Y."/>
        </authorList>
    </citation>
    <scope>NUCLEOTIDE SEQUENCE [LARGE SCALE GENOMIC DNA]</scope>
    <source>
        <strain evidence="6 7">TK19116</strain>
    </source>
</reference>
<evidence type="ECO:0000256" key="1">
    <source>
        <dbReference type="ARBA" id="ARBA00005028"/>
    </source>
</evidence>
<accession>A0ABT1MWW6</accession>